<dbReference type="GeneID" id="27309940"/>
<sequence length="403" mass="44291">MAHKSLLLLPPAPEPATYATIKASYQAPLQLALRHCSNAASGSILDVALPIPQLHEKRSQPRAANYNAVQTALANLYKLITAIAVREQINVEDGSGVDVRVLLLSYPRDGVVQPGPTEVGVAVEGPVIEISTLGRCHRRWNKVFSVESEEGEQVLKNFASFGLRGSAVQKLCGGIVSVSRTRPEDAASACRPHYRPVVGGTFDHLHIGHKLLLTMTIFMSDPASGEQERSVIVGITAEDLLKNKKYAEFLQDWHERYAATHAFLHALTSFDPENDHPEEISEVKNPGPNGHVVTARYGSGLKIKYTEIWDPYGPTITEENVDCLVISAETRSGGKAVNDKRKEQGWRELDVFEVDVLDTEEPDDRPNEKAAHADAMHQAFQNKLSSTEIRKKQALSAKGRSKV</sequence>
<dbReference type="GO" id="GO:0015937">
    <property type="term" value="P:coenzyme A biosynthetic process"/>
    <property type="evidence" value="ECO:0007669"/>
    <property type="project" value="TreeGrafter"/>
</dbReference>
<evidence type="ECO:0000259" key="2">
    <source>
        <dbReference type="Pfam" id="PF01467"/>
    </source>
</evidence>
<organism evidence="3 4">
    <name type="scientific">Verruconis gallopava</name>
    <dbReference type="NCBI Taxonomy" id="253628"/>
    <lineage>
        <taxon>Eukaryota</taxon>
        <taxon>Fungi</taxon>
        <taxon>Dikarya</taxon>
        <taxon>Ascomycota</taxon>
        <taxon>Pezizomycotina</taxon>
        <taxon>Dothideomycetes</taxon>
        <taxon>Pleosporomycetidae</taxon>
        <taxon>Venturiales</taxon>
        <taxon>Sympoventuriaceae</taxon>
        <taxon>Verruconis</taxon>
    </lineage>
</organism>
<dbReference type="Pfam" id="PF01467">
    <property type="entry name" value="CTP_transf_like"/>
    <property type="match status" value="1"/>
</dbReference>
<dbReference type="InterPro" id="IPR004821">
    <property type="entry name" value="Cyt_trans-like"/>
</dbReference>
<feature type="domain" description="Cytidyltransferase-like" evidence="2">
    <location>
        <begin position="197"/>
        <end position="391"/>
    </location>
</feature>
<dbReference type="InterPro" id="IPR014729">
    <property type="entry name" value="Rossmann-like_a/b/a_fold"/>
</dbReference>
<accession>A0A0D2AJN6</accession>
<dbReference type="RefSeq" id="XP_016216952.1">
    <property type="nucleotide sequence ID" value="XM_016354936.1"/>
</dbReference>
<name>A0A0D2AJN6_9PEZI</name>
<dbReference type="OrthoDB" id="330671at2759"/>
<dbReference type="HOGENOM" id="CLU_035272_3_1_1"/>
<reference evidence="3 4" key="1">
    <citation type="submission" date="2015-01" db="EMBL/GenBank/DDBJ databases">
        <title>The Genome Sequence of Ochroconis gallopava CBS43764.</title>
        <authorList>
            <consortium name="The Broad Institute Genomics Platform"/>
            <person name="Cuomo C."/>
            <person name="de Hoog S."/>
            <person name="Gorbushina A."/>
            <person name="Stielow B."/>
            <person name="Teixiera M."/>
            <person name="Abouelleil A."/>
            <person name="Chapman S.B."/>
            <person name="Priest M."/>
            <person name="Young S.K."/>
            <person name="Wortman J."/>
            <person name="Nusbaum C."/>
            <person name="Birren B."/>
        </authorList>
    </citation>
    <scope>NUCLEOTIDE SEQUENCE [LARGE SCALE GENOMIC DNA]</scope>
    <source>
        <strain evidence="3 4">CBS 43764</strain>
    </source>
</reference>
<dbReference type="PANTHER" id="PTHR10695:SF46">
    <property type="entry name" value="BIFUNCTIONAL COENZYME A SYNTHASE-RELATED"/>
    <property type="match status" value="1"/>
</dbReference>
<evidence type="ECO:0000313" key="4">
    <source>
        <dbReference type="Proteomes" id="UP000053259"/>
    </source>
</evidence>
<feature type="region of interest" description="Disordered" evidence="1">
    <location>
        <begin position="379"/>
        <end position="403"/>
    </location>
</feature>
<gene>
    <name evidence="3" type="ORF">PV09_01967</name>
</gene>
<dbReference type="AlphaFoldDB" id="A0A0D2AJN6"/>
<dbReference type="Gene3D" id="3.40.50.620">
    <property type="entry name" value="HUPs"/>
    <property type="match status" value="1"/>
</dbReference>
<dbReference type="VEuPathDB" id="FungiDB:PV09_01967"/>
<keyword evidence="4" id="KW-1185">Reference proteome</keyword>
<dbReference type="EMBL" id="KN847533">
    <property type="protein sequence ID" value="KIW07083.1"/>
    <property type="molecule type" value="Genomic_DNA"/>
</dbReference>
<proteinExistence type="predicted"/>
<dbReference type="PANTHER" id="PTHR10695">
    <property type="entry name" value="DEPHOSPHO-COA KINASE-RELATED"/>
    <property type="match status" value="1"/>
</dbReference>
<evidence type="ECO:0000256" key="1">
    <source>
        <dbReference type="SAM" id="MobiDB-lite"/>
    </source>
</evidence>
<protein>
    <recommendedName>
        <fullName evidence="2">Cytidyltransferase-like domain-containing protein</fullName>
    </recommendedName>
</protein>
<dbReference type="STRING" id="253628.A0A0D2AJN6"/>
<dbReference type="InParanoid" id="A0A0D2AJN6"/>
<evidence type="ECO:0000313" key="3">
    <source>
        <dbReference type="EMBL" id="KIW07083.1"/>
    </source>
</evidence>
<dbReference type="SUPFAM" id="SSF52374">
    <property type="entry name" value="Nucleotidylyl transferase"/>
    <property type="match status" value="1"/>
</dbReference>
<dbReference type="GO" id="GO:0004140">
    <property type="term" value="F:dephospho-CoA kinase activity"/>
    <property type="evidence" value="ECO:0007669"/>
    <property type="project" value="TreeGrafter"/>
</dbReference>
<dbReference type="Proteomes" id="UP000053259">
    <property type="component" value="Unassembled WGS sequence"/>
</dbReference>